<evidence type="ECO:0000313" key="1">
    <source>
        <dbReference type="EMBL" id="OSD00109.1"/>
    </source>
</evidence>
<dbReference type="AlphaFoldDB" id="A0A1Y2IG35"/>
<protein>
    <submittedName>
        <fullName evidence="1">Uncharacterized protein</fullName>
    </submittedName>
</protein>
<dbReference type="EMBL" id="KZ084121">
    <property type="protein sequence ID" value="OSD00109.1"/>
    <property type="molecule type" value="Genomic_DNA"/>
</dbReference>
<evidence type="ECO:0000313" key="2">
    <source>
        <dbReference type="Proteomes" id="UP000193067"/>
    </source>
</evidence>
<name>A0A1Y2IG35_TRAC3</name>
<reference evidence="1 2" key="1">
    <citation type="journal article" date="2015" name="Biotechnol. Biofuels">
        <title>Enhanced degradation of softwood versus hardwood by the white-rot fungus Pycnoporus coccineus.</title>
        <authorList>
            <person name="Couturier M."/>
            <person name="Navarro D."/>
            <person name="Chevret D."/>
            <person name="Henrissat B."/>
            <person name="Piumi F."/>
            <person name="Ruiz-Duenas F.J."/>
            <person name="Martinez A.T."/>
            <person name="Grigoriev I.V."/>
            <person name="Riley R."/>
            <person name="Lipzen A."/>
            <person name="Berrin J.G."/>
            <person name="Master E.R."/>
            <person name="Rosso M.N."/>
        </authorList>
    </citation>
    <scope>NUCLEOTIDE SEQUENCE [LARGE SCALE GENOMIC DNA]</scope>
    <source>
        <strain evidence="1 2">BRFM310</strain>
    </source>
</reference>
<sequence length="202" mass="21464">MCLSVTCRAPQGKCGSALWMWGRKVSQKMHNKHITHLDDLPNGLKVTMQHAMLLMAADHCDGAPQCCSRRHPPSHSILPSAAFAAPIQHGNLPRSKWTMHFSLSSRSALPSVAIFCALCADAAICLCAMTFGDLMASVLTSCGSPVPKTLRLQNLVLANSHAGGAAPVSVSRNSLLRTPAKCLCLRSQLSPPCPQCASSAHT</sequence>
<dbReference type="Proteomes" id="UP000193067">
    <property type="component" value="Unassembled WGS sequence"/>
</dbReference>
<gene>
    <name evidence="1" type="ORF">PYCCODRAFT_715595</name>
</gene>
<accession>A0A1Y2IG35</accession>
<keyword evidence="2" id="KW-1185">Reference proteome</keyword>
<organism evidence="1 2">
    <name type="scientific">Trametes coccinea (strain BRFM310)</name>
    <name type="common">Pycnoporus coccineus</name>
    <dbReference type="NCBI Taxonomy" id="1353009"/>
    <lineage>
        <taxon>Eukaryota</taxon>
        <taxon>Fungi</taxon>
        <taxon>Dikarya</taxon>
        <taxon>Basidiomycota</taxon>
        <taxon>Agaricomycotina</taxon>
        <taxon>Agaricomycetes</taxon>
        <taxon>Polyporales</taxon>
        <taxon>Polyporaceae</taxon>
        <taxon>Trametes</taxon>
    </lineage>
</organism>
<proteinExistence type="predicted"/>